<evidence type="ECO:0000313" key="2">
    <source>
        <dbReference type="EMBL" id="GAI52517.1"/>
    </source>
</evidence>
<comment type="caution">
    <text evidence="2">The sequence shown here is derived from an EMBL/GenBank/DDBJ whole genome shotgun (WGS) entry which is preliminary data.</text>
</comment>
<keyword evidence="1" id="KW-0175">Coiled coil</keyword>
<feature type="coiled-coil region" evidence="1">
    <location>
        <begin position="24"/>
        <end position="58"/>
    </location>
</feature>
<evidence type="ECO:0000256" key="1">
    <source>
        <dbReference type="SAM" id="Coils"/>
    </source>
</evidence>
<sequence>MSNITIASILAGFTLFGWGSPSLVAELKEDNQMLKFQVKTLEQKIEKQQKTIDKLNDDLYKICQLERKMTPPAFRFP</sequence>
<gene>
    <name evidence="2" type="ORF">S06H3_62931</name>
</gene>
<proteinExistence type="predicted"/>
<dbReference type="EMBL" id="BARV01041627">
    <property type="protein sequence ID" value="GAI52517.1"/>
    <property type="molecule type" value="Genomic_DNA"/>
</dbReference>
<feature type="non-terminal residue" evidence="2">
    <location>
        <position position="77"/>
    </location>
</feature>
<organism evidence="2">
    <name type="scientific">marine sediment metagenome</name>
    <dbReference type="NCBI Taxonomy" id="412755"/>
    <lineage>
        <taxon>unclassified sequences</taxon>
        <taxon>metagenomes</taxon>
        <taxon>ecological metagenomes</taxon>
    </lineage>
</organism>
<reference evidence="2" key="1">
    <citation type="journal article" date="2014" name="Front. Microbiol.">
        <title>High frequency of phylogenetically diverse reductive dehalogenase-homologous genes in deep subseafloor sedimentary metagenomes.</title>
        <authorList>
            <person name="Kawai M."/>
            <person name="Futagami T."/>
            <person name="Toyoda A."/>
            <person name="Takaki Y."/>
            <person name="Nishi S."/>
            <person name="Hori S."/>
            <person name="Arai W."/>
            <person name="Tsubouchi T."/>
            <person name="Morono Y."/>
            <person name="Uchiyama I."/>
            <person name="Ito T."/>
            <person name="Fujiyama A."/>
            <person name="Inagaki F."/>
            <person name="Takami H."/>
        </authorList>
    </citation>
    <scope>NUCLEOTIDE SEQUENCE</scope>
    <source>
        <strain evidence="2">Expedition CK06-06</strain>
    </source>
</reference>
<dbReference type="AlphaFoldDB" id="X1P8A7"/>
<accession>X1P8A7</accession>
<dbReference type="SUPFAM" id="SSF46579">
    <property type="entry name" value="Prefoldin"/>
    <property type="match status" value="1"/>
</dbReference>
<protein>
    <submittedName>
        <fullName evidence="2">Uncharacterized protein</fullName>
    </submittedName>
</protein>
<name>X1P8A7_9ZZZZ</name>